<reference evidence="2 3" key="1">
    <citation type="journal article" date="2019" name="Int. J. Syst. Evol. Microbiol.">
        <title>The Global Catalogue of Microorganisms (GCM) 10K type strain sequencing project: providing services to taxonomists for standard genome sequencing and annotation.</title>
        <authorList>
            <consortium name="The Broad Institute Genomics Platform"/>
            <consortium name="The Broad Institute Genome Sequencing Center for Infectious Disease"/>
            <person name="Wu L."/>
            <person name="Ma J."/>
        </authorList>
    </citation>
    <scope>NUCLEOTIDE SEQUENCE [LARGE SCALE GENOMIC DNA]</scope>
    <source>
        <strain evidence="2 3">JCM 15134</strain>
    </source>
</reference>
<comment type="similarity">
    <text evidence="1">Belongs to the HupF/HypC family.</text>
</comment>
<dbReference type="PANTHER" id="PTHR35177">
    <property type="entry name" value="HYDROGENASE MATURATION FACTOR HYBG"/>
    <property type="match status" value="1"/>
</dbReference>
<gene>
    <name evidence="2" type="primary">hybG</name>
    <name evidence="2" type="ORF">GCM10009104_08110</name>
</gene>
<dbReference type="EMBL" id="BAAAET010000001">
    <property type="protein sequence ID" value="GAA0684998.1"/>
    <property type="molecule type" value="Genomic_DNA"/>
</dbReference>
<keyword evidence="3" id="KW-1185">Reference proteome</keyword>
<dbReference type="SUPFAM" id="SSF159127">
    <property type="entry name" value="HupF/HypC-like"/>
    <property type="match status" value="1"/>
</dbReference>
<evidence type="ECO:0000313" key="2">
    <source>
        <dbReference type="EMBL" id="GAA0684998.1"/>
    </source>
</evidence>
<proteinExistence type="inferred from homology"/>
<accession>A0ABN1I337</accession>
<evidence type="ECO:0000256" key="1">
    <source>
        <dbReference type="ARBA" id="ARBA00006018"/>
    </source>
</evidence>
<dbReference type="Gene3D" id="2.30.30.140">
    <property type="match status" value="1"/>
</dbReference>
<dbReference type="Pfam" id="PF01455">
    <property type="entry name" value="HupF_HypC"/>
    <property type="match status" value="1"/>
</dbReference>
<dbReference type="PROSITE" id="PS01097">
    <property type="entry name" value="HUPF_HYPC"/>
    <property type="match status" value="1"/>
</dbReference>
<dbReference type="PANTHER" id="PTHR35177:SF2">
    <property type="entry name" value="HYDROGENASE MATURATION FACTOR HYBG"/>
    <property type="match status" value="1"/>
</dbReference>
<dbReference type="Proteomes" id="UP001499915">
    <property type="component" value="Unassembled WGS sequence"/>
</dbReference>
<evidence type="ECO:0000313" key="3">
    <source>
        <dbReference type="Proteomes" id="UP001499915"/>
    </source>
</evidence>
<protein>
    <submittedName>
        <fullName evidence="2">Hydrogenase maturation factor HybG</fullName>
    </submittedName>
</protein>
<dbReference type="InterPro" id="IPR001109">
    <property type="entry name" value="Hydrogenase_HupF/HypC"/>
</dbReference>
<name>A0ABN1I337_9GAMM</name>
<comment type="caution">
    <text evidence="2">The sequence shown here is derived from an EMBL/GenBank/DDBJ whole genome shotgun (WGS) entry which is preliminary data.</text>
</comment>
<dbReference type="PRINTS" id="PR00445">
    <property type="entry name" value="HUPFHYPC"/>
</dbReference>
<dbReference type="InterPro" id="IPR019812">
    <property type="entry name" value="Hydgase_assmbl_chp_CS"/>
</dbReference>
<sequence>MCLGVPGKIIAIDEADNLTAVVEISGVRRRVNLACVLSEGVSPQSLLGEWVLVHVGFAMNLIDAEEARKTLALLAELESFADENSTGGEGLNEIR</sequence>
<organism evidence="2 3">
    <name type="scientific">Marinobacterium maritimum</name>
    <dbReference type="NCBI Taxonomy" id="500162"/>
    <lineage>
        <taxon>Bacteria</taxon>
        <taxon>Pseudomonadati</taxon>
        <taxon>Pseudomonadota</taxon>
        <taxon>Gammaproteobacteria</taxon>
        <taxon>Oceanospirillales</taxon>
        <taxon>Oceanospirillaceae</taxon>
        <taxon>Marinobacterium</taxon>
    </lineage>
</organism>
<dbReference type="RefSeq" id="WP_343802674.1">
    <property type="nucleotide sequence ID" value="NZ_BAAAET010000001.1"/>
</dbReference>
<dbReference type="NCBIfam" id="TIGR00074">
    <property type="entry name" value="hypC_hupF"/>
    <property type="match status" value="1"/>
</dbReference>